<dbReference type="AlphaFoldDB" id="A0A4E0Q5D0"/>
<feature type="domain" description="Methanogenesis regulatory protein FilR1 middle" evidence="1">
    <location>
        <begin position="126"/>
        <end position="254"/>
    </location>
</feature>
<evidence type="ECO:0000313" key="2">
    <source>
        <dbReference type="EMBL" id="TGC09370.1"/>
    </source>
</evidence>
<comment type="caution">
    <text evidence="2">The sequence shown here is derived from an EMBL/GenBank/DDBJ whole genome shotgun (WGS) entry which is preliminary data.</text>
</comment>
<dbReference type="Pfam" id="PF08350">
    <property type="entry name" value="FilR1_middle"/>
    <property type="match status" value="1"/>
</dbReference>
<name>A0A4E0Q5D0_9EURY</name>
<dbReference type="SUPFAM" id="SSF46785">
    <property type="entry name" value="Winged helix' DNA-binding domain"/>
    <property type="match status" value="1"/>
</dbReference>
<accession>A0A4E0Q5D0</accession>
<evidence type="ECO:0000313" key="3">
    <source>
        <dbReference type="Proteomes" id="UP000297295"/>
    </source>
</evidence>
<dbReference type="InterPro" id="IPR036390">
    <property type="entry name" value="WH_DNA-bd_sf"/>
</dbReference>
<reference evidence="2 3" key="1">
    <citation type="submission" date="2017-11" db="EMBL/GenBank/DDBJ databases">
        <title>Isolation and Characterization of Methanogenic Archaea from Saline Meromictic Lake at Siberia.</title>
        <authorList>
            <person name="Shen Y."/>
            <person name="Huang H.-H."/>
            <person name="Lai M.-C."/>
            <person name="Chen S.-C."/>
        </authorList>
    </citation>
    <scope>NUCLEOTIDE SEQUENCE [LARGE SCALE GENOMIC DNA]</scope>
    <source>
        <strain evidence="2 3">SY-01</strain>
    </source>
</reference>
<organism evidence="2 3">
    <name type="scientific">Methanolobus halotolerans</name>
    <dbReference type="NCBI Taxonomy" id="2052935"/>
    <lineage>
        <taxon>Archaea</taxon>
        <taxon>Methanobacteriati</taxon>
        <taxon>Methanobacteriota</taxon>
        <taxon>Stenosarchaea group</taxon>
        <taxon>Methanomicrobia</taxon>
        <taxon>Methanosarcinales</taxon>
        <taxon>Methanosarcinaceae</taxon>
        <taxon>Methanolobus</taxon>
    </lineage>
</organism>
<gene>
    <name evidence="2" type="ORF">CUN85_05910</name>
</gene>
<keyword evidence="3" id="KW-1185">Reference proteome</keyword>
<protein>
    <submittedName>
        <fullName evidence="2">Transcriptional regulator</fullName>
    </submittedName>
</protein>
<dbReference type="Proteomes" id="UP000297295">
    <property type="component" value="Unassembled WGS sequence"/>
</dbReference>
<dbReference type="PIRSF" id="PIRSF006692">
    <property type="entry name" value="TF_HTH_AF0396_prd"/>
    <property type="match status" value="1"/>
</dbReference>
<dbReference type="InterPro" id="IPR013561">
    <property type="entry name" value="FilR1_middle_dom"/>
</dbReference>
<sequence>MHKPLCDVLVMSEKRKNMLLHLQDGKQEMEFLLKSLKTTRQALLPQIKILEENHLVNHYEDIYELTTIGKLVVDNIVPLLNTLEVFETDIDYWGTHDISFIPPKLFNEIYKIRKLEVVNPSITDIYRLNEKVWKTSSISKSHRGVITFFHPSFHILLSDLISNNVETYLIMPPDVIDTFKSENSGQLEKFMESGIFHLFVYNQDLKVTGIACNDYYFFMRQFKTNGEFDVKYVLSDDKDALEWGKELFEYYLEDSIPITDI</sequence>
<dbReference type="OrthoDB" id="330490at2157"/>
<dbReference type="InterPro" id="IPR016490">
    <property type="entry name" value="Tscrpt_reg_HTH_AF0396-typ3"/>
</dbReference>
<evidence type="ECO:0000259" key="1">
    <source>
        <dbReference type="Pfam" id="PF08350"/>
    </source>
</evidence>
<dbReference type="EMBL" id="PGGK01000005">
    <property type="protein sequence ID" value="TGC09370.1"/>
    <property type="molecule type" value="Genomic_DNA"/>
</dbReference>
<proteinExistence type="predicted"/>